<keyword evidence="2" id="KW-1185">Reference proteome</keyword>
<protein>
    <submittedName>
        <fullName evidence="1">Uncharacterized protein</fullName>
    </submittedName>
</protein>
<sequence>MQDEKMSILDDANSQIADIIFFIVKNTFLQSIFLQLSKHLFKFILKL</sequence>
<dbReference type="EMBL" id="ACKQ02000007">
    <property type="protein sequence ID" value="EFK33963.1"/>
    <property type="molecule type" value="Genomic_DNA"/>
</dbReference>
<organism evidence="1 2">
    <name type="scientific">Chryseobacterium gleum ATCC 35910</name>
    <dbReference type="NCBI Taxonomy" id="525257"/>
    <lineage>
        <taxon>Bacteria</taxon>
        <taxon>Pseudomonadati</taxon>
        <taxon>Bacteroidota</taxon>
        <taxon>Flavobacteriia</taxon>
        <taxon>Flavobacteriales</taxon>
        <taxon>Weeksellaceae</taxon>
        <taxon>Chryseobacterium group</taxon>
        <taxon>Chryseobacterium</taxon>
    </lineage>
</organism>
<name>A0ABN0ALR0_CHRGE</name>
<proteinExistence type="predicted"/>
<evidence type="ECO:0000313" key="1">
    <source>
        <dbReference type="EMBL" id="EFK33963.1"/>
    </source>
</evidence>
<gene>
    <name evidence="1" type="ORF">HMPREF0204_13032</name>
</gene>
<dbReference type="Proteomes" id="UP000002969">
    <property type="component" value="Unassembled WGS sequence"/>
</dbReference>
<comment type="caution">
    <text evidence="1">The sequence shown here is derived from an EMBL/GenBank/DDBJ whole genome shotgun (WGS) entry which is preliminary data.</text>
</comment>
<evidence type="ECO:0000313" key="2">
    <source>
        <dbReference type="Proteomes" id="UP000002969"/>
    </source>
</evidence>
<reference evidence="1" key="1">
    <citation type="submission" date="2010-06" db="EMBL/GenBank/DDBJ databases">
        <authorList>
            <person name="Muzny D."/>
            <person name="Qin X."/>
            <person name="Buhay C."/>
            <person name="Dugan-Rocha S."/>
            <person name="Ding Y."/>
            <person name="Chen G."/>
            <person name="Hawes A."/>
            <person name="Holder M."/>
            <person name="Jhangiani S."/>
            <person name="Johnson A."/>
            <person name="Khan Z."/>
            <person name="Li Z."/>
            <person name="Liu W."/>
            <person name="Liu X."/>
            <person name="Perez L."/>
            <person name="Shen H."/>
            <person name="Wang Q."/>
            <person name="Watt J."/>
            <person name="Xi L."/>
            <person name="Xin Y."/>
            <person name="Zhou J."/>
            <person name="Deng J."/>
            <person name="Jiang H."/>
            <person name="Liu Y."/>
            <person name="Qu J."/>
            <person name="Song X.-Z."/>
            <person name="Zhang L."/>
            <person name="Villasana D."/>
            <person name="Johnson A."/>
            <person name="Liu J."/>
            <person name="Liyanage D."/>
            <person name="Lorensuhewa L."/>
            <person name="Robinson T."/>
            <person name="Song A."/>
            <person name="Song B.-B."/>
            <person name="Dinh H."/>
            <person name="Thornton R."/>
            <person name="Coyle M."/>
            <person name="Francisco L."/>
            <person name="Jackson L."/>
            <person name="Javaid M."/>
            <person name="Korchina V."/>
            <person name="Kovar C."/>
            <person name="Mata R."/>
            <person name="Mathew T."/>
            <person name="Ngo R."/>
            <person name="Nguyen L."/>
            <person name="Nguyen N."/>
            <person name="Okwuonu G."/>
            <person name="Ongeri F."/>
            <person name="Pham C."/>
            <person name="Simmons D."/>
            <person name="Wilczek-Boney K."/>
            <person name="Hale W."/>
            <person name="Jakkamsetti A."/>
            <person name="Pham P."/>
            <person name="Ruth R."/>
            <person name="San Lucas F."/>
            <person name="Warren J."/>
            <person name="Zhang J."/>
            <person name="Zhao Z."/>
            <person name="Zhou C."/>
            <person name="Zhu D."/>
            <person name="Lee S."/>
            <person name="Bess C."/>
            <person name="Blankenburg K."/>
            <person name="Forbes L."/>
            <person name="Fu Q."/>
            <person name="Gubbala S."/>
            <person name="Hirani K."/>
            <person name="Jayaseelan J.C."/>
            <person name="Lara F."/>
            <person name="Munidasa M."/>
            <person name="Palculict T."/>
            <person name="Patil S."/>
            <person name="Pu L.-L."/>
            <person name="Saada N."/>
            <person name="Tang L."/>
            <person name="Weissenberger G."/>
            <person name="Zhu Y."/>
            <person name="Hemphill L."/>
            <person name="Shang Y."/>
            <person name="Youmans B."/>
            <person name="Ayvaz T."/>
            <person name="Ross M."/>
            <person name="Santibanez J."/>
            <person name="Aqrawi P."/>
            <person name="Gross S."/>
            <person name="Joshi V."/>
            <person name="Fowler G."/>
            <person name="Nazareth L."/>
            <person name="Reid J."/>
            <person name="Worley K."/>
            <person name="Petrosino J."/>
            <person name="Highlander S."/>
            <person name="Gibbs R."/>
        </authorList>
    </citation>
    <scope>NUCLEOTIDE SEQUENCE [LARGE SCALE GENOMIC DNA]</scope>
    <source>
        <strain evidence="1">ATCC 35910</strain>
    </source>
</reference>
<accession>A0ABN0ALR0</accession>